<proteinExistence type="predicted"/>
<evidence type="ECO:0000313" key="3">
    <source>
        <dbReference type="Proteomes" id="UP001152797"/>
    </source>
</evidence>
<gene>
    <name evidence="1" type="ORF">C1SCF055_LOCUS32305</name>
</gene>
<keyword evidence="3" id="KW-1185">Reference proteome</keyword>
<reference evidence="2 3" key="2">
    <citation type="submission" date="2024-05" db="EMBL/GenBank/DDBJ databases">
        <authorList>
            <person name="Chen Y."/>
            <person name="Shah S."/>
            <person name="Dougan E. K."/>
            <person name="Thang M."/>
            <person name="Chan C."/>
        </authorList>
    </citation>
    <scope>NUCLEOTIDE SEQUENCE [LARGE SCALE GENOMIC DNA]</scope>
</reference>
<dbReference type="AlphaFoldDB" id="A0A9P1GDT2"/>
<dbReference type="EMBL" id="CAMXCT010003881">
    <property type="protein sequence ID" value="CAI4006689.1"/>
    <property type="molecule type" value="Genomic_DNA"/>
</dbReference>
<sequence length="132" mass="14763">ASKIKDEGLGAVPDSFWDSCVDALWSTQDEAEPIAPLIHKDASASQQKEKLIGPEVTEPVPGNFLFDKFRGLSRSPKIFGYLSDADGKCLQATCLHITFWAETQLRLVSFVESDLEQAMQYRLWGPYHGYPL</sequence>
<accession>A0A9P1GDT2</accession>
<comment type="caution">
    <text evidence="1">The sequence shown here is derived from an EMBL/GenBank/DDBJ whole genome shotgun (WGS) entry which is preliminary data.</text>
</comment>
<name>A0A9P1GDT2_9DINO</name>
<protein>
    <submittedName>
        <fullName evidence="1">Uncharacterized protein</fullName>
    </submittedName>
</protein>
<organism evidence="1">
    <name type="scientific">Cladocopium goreaui</name>
    <dbReference type="NCBI Taxonomy" id="2562237"/>
    <lineage>
        <taxon>Eukaryota</taxon>
        <taxon>Sar</taxon>
        <taxon>Alveolata</taxon>
        <taxon>Dinophyceae</taxon>
        <taxon>Suessiales</taxon>
        <taxon>Symbiodiniaceae</taxon>
        <taxon>Cladocopium</taxon>
    </lineage>
</organism>
<dbReference type="Proteomes" id="UP001152797">
    <property type="component" value="Unassembled WGS sequence"/>
</dbReference>
<evidence type="ECO:0000313" key="2">
    <source>
        <dbReference type="EMBL" id="CAL4794001.1"/>
    </source>
</evidence>
<reference evidence="1" key="1">
    <citation type="submission" date="2022-10" db="EMBL/GenBank/DDBJ databases">
        <authorList>
            <person name="Chen Y."/>
            <person name="Dougan E. K."/>
            <person name="Chan C."/>
            <person name="Rhodes N."/>
            <person name="Thang M."/>
        </authorList>
    </citation>
    <scope>NUCLEOTIDE SEQUENCE</scope>
</reference>
<feature type="non-terminal residue" evidence="1">
    <location>
        <position position="1"/>
    </location>
</feature>
<dbReference type="EMBL" id="CAMXCT030003881">
    <property type="protein sequence ID" value="CAL4794001.1"/>
    <property type="molecule type" value="Genomic_DNA"/>
</dbReference>
<dbReference type="EMBL" id="CAMXCT020003881">
    <property type="protein sequence ID" value="CAL1160064.1"/>
    <property type="molecule type" value="Genomic_DNA"/>
</dbReference>
<evidence type="ECO:0000313" key="1">
    <source>
        <dbReference type="EMBL" id="CAI4006689.1"/>
    </source>
</evidence>